<name>A0A835A1M3_9POAL</name>
<keyword evidence="6" id="KW-1185">Reference proteome</keyword>
<evidence type="ECO:0000313" key="5">
    <source>
        <dbReference type="EMBL" id="KAF8645716.1"/>
    </source>
</evidence>
<evidence type="ECO:0000313" key="6">
    <source>
        <dbReference type="Proteomes" id="UP000636709"/>
    </source>
</evidence>
<dbReference type="Proteomes" id="UP000636709">
    <property type="component" value="Unassembled WGS sequence"/>
</dbReference>
<sequence length="583" mass="63690">MEYERIEKPFPTQVQPHRSDPLLHCLPFPSVRSVPWLSNASGCSRSHCLVCDLQGGGFSPKRLRAMLLGVDKRRKGHGAEEDDADAGDDYGGVPKASVRSDADADARGGHSACPPPLPSPRAVSNLIPFLDWDGLCTSVSGGGTMCEEYKDVDVVSTISESSTSVETRGGHRSRDTHSMGSRVRVPEEDSCDSESVASNFEFHKERGTSARSAAASVVPPFSKPAPSKWDDAQKWIASPTTNRPSRVAGGAAPRKMEKPSSGIGRLPATKVVLEATEEIDTKRIDPSQEKREIGWQKAVNWAPPDPSPEVEPCPKTTIAAESTIVDSAVSLDHNDSSTTLQSSTTCIPPPSTVRSVSMRDMGTEMTPIASQEPSRTGTPVRATSPNCSRPTTPRRTLSPNAIGAVISHGECSNAELSEQDLQTKTRREIMLLGTQLGKTNIAAWASKKEEEKDASLSLKTVPMDQSTQNITEVRAAAWEEAEKAKYLARFKREEIKIQAWEDHQKAKIEAEMRKIEVEVERMRARAQDKLMTQLASARHNADEKRAAAELKRNRAAARTAEQAEHIRRTGRVPPSFGCWNWCS</sequence>
<feature type="region of interest" description="Disordered" evidence="3">
    <location>
        <begin position="238"/>
        <end position="263"/>
    </location>
</feature>
<reference evidence="5" key="1">
    <citation type="submission" date="2020-07" db="EMBL/GenBank/DDBJ databases">
        <title>Genome sequence and genetic diversity analysis of an under-domesticated orphan crop, white fonio (Digitaria exilis).</title>
        <authorList>
            <person name="Bennetzen J.L."/>
            <person name="Chen S."/>
            <person name="Ma X."/>
            <person name="Wang X."/>
            <person name="Yssel A.E.J."/>
            <person name="Chaluvadi S.R."/>
            <person name="Johnson M."/>
            <person name="Gangashetty P."/>
            <person name="Hamidou F."/>
            <person name="Sanogo M.D."/>
            <person name="Zwaenepoel A."/>
            <person name="Wallace J."/>
            <person name="Van De Peer Y."/>
            <person name="Van Deynze A."/>
        </authorList>
    </citation>
    <scope>NUCLEOTIDE SEQUENCE</scope>
    <source>
        <tissue evidence="5">Leaves</tissue>
    </source>
</reference>
<dbReference type="OrthoDB" id="1900877at2759"/>
<feature type="region of interest" description="Disordered" evidence="3">
    <location>
        <begin position="160"/>
        <end position="188"/>
    </location>
</feature>
<feature type="compositionally biased region" description="Polar residues" evidence="3">
    <location>
        <begin position="368"/>
        <end position="398"/>
    </location>
</feature>
<feature type="region of interest" description="Disordered" evidence="3">
    <location>
        <begin position="333"/>
        <end position="354"/>
    </location>
</feature>
<feature type="coiled-coil region" evidence="2">
    <location>
        <begin position="505"/>
        <end position="560"/>
    </location>
</feature>
<dbReference type="AlphaFoldDB" id="A0A835A1M3"/>
<feature type="domain" description="Remorin C-terminal" evidence="4">
    <location>
        <begin position="472"/>
        <end position="574"/>
    </location>
</feature>
<gene>
    <name evidence="5" type="ORF">HU200_066121</name>
</gene>
<feature type="compositionally biased region" description="Basic and acidic residues" evidence="3">
    <location>
        <begin position="168"/>
        <end position="177"/>
    </location>
</feature>
<dbReference type="InterPro" id="IPR005516">
    <property type="entry name" value="Remorin_C"/>
</dbReference>
<keyword evidence="2" id="KW-0175">Coiled coil</keyword>
<proteinExistence type="inferred from homology"/>
<feature type="region of interest" description="Disordered" evidence="3">
    <location>
        <begin position="74"/>
        <end position="118"/>
    </location>
</feature>
<evidence type="ECO:0000256" key="3">
    <source>
        <dbReference type="SAM" id="MobiDB-lite"/>
    </source>
</evidence>
<protein>
    <recommendedName>
        <fullName evidence="4">Remorin C-terminal domain-containing protein</fullName>
    </recommendedName>
</protein>
<feature type="compositionally biased region" description="Polar residues" evidence="3">
    <location>
        <begin position="336"/>
        <end position="346"/>
    </location>
</feature>
<evidence type="ECO:0000259" key="4">
    <source>
        <dbReference type="Pfam" id="PF03763"/>
    </source>
</evidence>
<feature type="region of interest" description="Disordered" evidence="3">
    <location>
        <begin position="367"/>
        <end position="398"/>
    </location>
</feature>
<evidence type="ECO:0000256" key="2">
    <source>
        <dbReference type="SAM" id="Coils"/>
    </source>
</evidence>
<dbReference type="Pfam" id="PF03763">
    <property type="entry name" value="Remorin_C"/>
    <property type="match status" value="1"/>
</dbReference>
<organism evidence="5 6">
    <name type="scientific">Digitaria exilis</name>
    <dbReference type="NCBI Taxonomy" id="1010633"/>
    <lineage>
        <taxon>Eukaryota</taxon>
        <taxon>Viridiplantae</taxon>
        <taxon>Streptophyta</taxon>
        <taxon>Embryophyta</taxon>
        <taxon>Tracheophyta</taxon>
        <taxon>Spermatophyta</taxon>
        <taxon>Magnoliopsida</taxon>
        <taxon>Liliopsida</taxon>
        <taxon>Poales</taxon>
        <taxon>Poaceae</taxon>
        <taxon>PACMAD clade</taxon>
        <taxon>Panicoideae</taxon>
        <taxon>Panicodae</taxon>
        <taxon>Paniceae</taxon>
        <taxon>Anthephorinae</taxon>
        <taxon>Digitaria</taxon>
    </lineage>
</organism>
<comment type="caution">
    <text evidence="5">The sequence shown here is derived from an EMBL/GenBank/DDBJ whole genome shotgun (WGS) entry which is preliminary data.</text>
</comment>
<comment type="similarity">
    <text evidence="1">Belongs to the remorin family.</text>
</comment>
<dbReference type="PANTHER" id="PTHR31471">
    <property type="entry name" value="OS02G0116800 PROTEIN"/>
    <property type="match status" value="1"/>
</dbReference>
<dbReference type="EMBL" id="JACEFO010002955">
    <property type="protein sequence ID" value="KAF8645716.1"/>
    <property type="molecule type" value="Genomic_DNA"/>
</dbReference>
<evidence type="ECO:0000256" key="1">
    <source>
        <dbReference type="ARBA" id="ARBA00005711"/>
    </source>
</evidence>
<dbReference type="PANTHER" id="PTHR31471:SF98">
    <property type="entry name" value="OS02G0116800 PROTEIN"/>
    <property type="match status" value="1"/>
</dbReference>
<accession>A0A835A1M3</accession>
<feature type="compositionally biased region" description="Basic and acidic residues" evidence="3">
    <location>
        <begin position="98"/>
        <end position="108"/>
    </location>
</feature>